<evidence type="ECO:0000313" key="3">
    <source>
        <dbReference type="Proteomes" id="UP001153069"/>
    </source>
</evidence>
<feature type="compositionally biased region" description="Low complexity" evidence="1">
    <location>
        <begin position="253"/>
        <end position="269"/>
    </location>
</feature>
<dbReference type="Proteomes" id="UP001153069">
    <property type="component" value="Unassembled WGS sequence"/>
</dbReference>
<feature type="region of interest" description="Disordered" evidence="1">
    <location>
        <begin position="529"/>
        <end position="587"/>
    </location>
</feature>
<feature type="compositionally biased region" description="Low complexity" evidence="1">
    <location>
        <begin position="229"/>
        <end position="246"/>
    </location>
</feature>
<proteinExistence type="predicted"/>
<reference evidence="2" key="1">
    <citation type="submission" date="2020-06" db="EMBL/GenBank/DDBJ databases">
        <authorList>
            <consortium name="Plant Systems Biology data submission"/>
        </authorList>
    </citation>
    <scope>NUCLEOTIDE SEQUENCE</scope>
    <source>
        <strain evidence="2">D6</strain>
    </source>
</reference>
<name>A0A9N8HDD6_9STRA</name>
<evidence type="ECO:0000313" key="2">
    <source>
        <dbReference type="EMBL" id="CAB9510833.1"/>
    </source>
</evidence>
<feature type="compositionally biased region" description="Basic and acidic residues" evidence="1">
    <location>
        <begin position="560"/>
        <end position="573"/>
    </location>
</feature>
<protein>
    <submittedName>
        <fullName evidence="2">Uncharacterized protein</fullName>
    </submittedName>
</protein>
<evidence type="ECO:0000256" key="1">
    <source>
        <dbReference type="SAM" id="MobiDB-lite"/>
    </source>
</evidence>
<feature type="compositionally biased region" description="Polar residues" evidence="1">
    <location>
        <begin position="270"/>
        <end position="280"/>
    </location>
</feature>
<sequence>MSAVERCSIASSITTCASTRCSTTSNSTSTSTSVITAHDLVVSLEELLLQLEHIQRQVPGFEEAAGQFDFCGRWDRLHKHTSRLSECTSMSRDDEDTLLLENDFEQIKELVCDCRSFLETLEDAKIAPRHRWQKWWDKQQSGKYQRPLEALSNRLNEVIVTHVHHVWDMVPLQVEHDTDSTSTASLSHFPFTMDQMGLTAPVQSEHEELTGWHGKGCDKLSFSQRLSTSMRSTASTASTVSMDSSMRSYSTHNNSNNNNNNNNNGSSSNWTDSASNNNQDLLWDFSPRPLPPSGWGSNGGAPKTRRDLQEQYVQTQRLRELSQDIPVQQIRVVLAQLEAGDTSPTIVTAKTAMMTLGYFGALMVSPLAMTFGLTPQEAIHETPLEAAAVFSHYLLEFELADKDGTIATLENCVNDIYLYEGRSTRAQQHVVTTIPMLPGAIGAPNSVTRPLLLRDLIRFRNQQRQQPYRLFENNCKHFCVHALTGGDLFPKATNVDRTNLEVFYQLCQGCYVQEECFDLFTDPRMPLLPEEDEAEQEPPPMDDSSSKRRRRRMSGVDVRGLSERDLMMDDSSRRRQQLMMDDSSRRRRPVSIVQMSIDFEW</sequence>
<dbReference type="EMBL" id="CAICTM010000454">
    <property type="protein sequence ID" value="CAB9510833.1"/>
    <property type="molecule type" value="Genomic_DNA"/>
</dbReference>
<accession>A0A9N8HDD6</accession>
<comment type="caution">
    <text evidence="2">The sequence shown here is derived from an EMBL/GenBank/DDBJ whole genome shotgun (WGS) entry which is preliminary data.</text>
</comment>
<feature type="region of interest" description="Disordered" evidence="1">
    <location>
        <begin position="229"/>
        <end position="310"/>
    </location>
</feature>
<keyword evidence="3" id="KW-1185">Reference proteome</keyword>
<organism evidence="2 3">
    <name type="scientific">Seminavis robusta</name>
    <dbReference type="NCBI Taxonomy" id="568900"/>
    <lineage>
        <taxon>Eukaryota</taxon>
        <taxon>Sar</taxon>
        <taxon>Stramenopiles</taxon>
        <taxon>Ochrophyta</taxon>
        <taxon>Bacillariophyta</taxon>
        <taxon>Bacillariophyceae</taxon>
        <taxon>Bacillariophycidae</taxon>
        <taxon>Naviculales</taxon>
        <taxon>Naviculaceae</taxon>
        <taxon>Seminavis</taxon>
    </lineage>
</organism>
<gene>
    <name evidence="2" type="ORF">SEMRO_455_G146460.1</name>
</gene>
<dbReference type="AlphaFoldDB" id="A0A9N8HDD6"/>